<keyword evidence="3" id="KW-1185">Reference proteome</keyword>
<evidence type="ECO:0008006" key="4">
    <source>
        <dbReference type="Google" id="ProtNLM"/>
    </source>
</evidence>
<dbReference type="Gene3D" id="1.20.5.170">
    <property type="match status" value="1"/>
</dbReference>
<dbReference type="SUPFAM" id="SSF57959">
    <property type="entry name" value="Leucine zipper domain"/>
    <property type="match status" value="1"/>
</dbReference>
<feature type="coiled-coil region" evidence="1">
    <location>
        <begin position="54"/>
        <end position="81"/>
    </location>
</feature>
<comment type="caution">
    <text evidence="2">The sequence shown here is derived from an EMBL/GenBank/DDBJ whole genome shotgun (WGS) entry which is preliminary data.</text>
</comment>
<accession>A0ABR4KKY1</accession>
<proteinExistence type="predicted"/>
<organism evidence="2 3">
    <name type="scientific">Aspergillus pseudoustus</name>
    <dbReference type="NCBI Taxonomy" id="1810923"/>
    <lineage>
        <taxon>Eukaryota</taxon>
        <taxon>Fungi</taxon>
        <taxon>Dikarya</taxon>
        <taxon>Ascomycota</taxon>
        <taxon>Pezizomycotina</taxon>
        <taxon>Eurotiomycetes</taxon>
        <taxon>Eurotiomycetidae</taxon>
        <taxon>Eurotiales</taxon>
        <taxon>Aspergillaceae</taxon>
        <taxon>Aspergillus</taxon>
        <taxon>Aspergillus subgen. Nidulantes</taxon>
    </lineage>
</organism>
<reference evidence="2 3" key="1">
    <citation type="submission" date="2024-07" db="EMBL/GenBank/DDBJ databases">
        <title>Section-level genome sequencing and comparative genomics of Aspergillus sections Usti and Cavernicolus.</title>
        <authorList>
            <consortium name="Lawrence Berkeley National Laboratory"/>
            <person name="Nybo J.L."/>
            <person name="Vesth T.C."/>
            <person name="Theobald S."/>
            <person name="Frisvad J.C."/>
            <person name="Larsen T.O."/>
            <person name="Kjaerboelling I."/>
            <person name="Rothschild-Mancinelli K."/>
            <person name="Lyhne E.K."/>
            <person name="Kogle M.E."/>
            <person name="Barry K."/>
            <person name="Clum A."/>
            <person name="Na H."/>
            <person name="Ledsgaard L."/>
            <person name="Lin J."/>
            <person name="Lipzen A."/>
            <person name="Kuo A."/>
            <person name="Riley R."/>
            <person name="Mondo S."/>
            <person name="Labutti K."/>
            <person name="Haridas S."/>
            <person name="Pangalinan J."/>
            <person name="Salamov A.A."/>
            <person name="Simmons B.A."/>
            <person name="Magnuson J.K."/>
            <person name="Chen J."/>
            <person name="Drula E."/>
            <person name="Henrissat B."/>
            <person name="Wiebenga A."/>
            <person name="Lubbers R.J."/>
            <person name="Gomes A.C."/>
            <person name="Makela M.R."/>
            <person name="Stajich J."/>
            <person name="Grigoriev I.V."/>
            <person name="Mortensen U.H."/>
            <person name="De Vries R.P."/>
            <person name="Baker S.E."/>
            <person name="Andersen M.R."/>
        </authorList>
    </citation>
    <scope>NUCLEOTIDE SEQUENCE [LARGE SCALE GENOMIC DNA]</scope>
    <source>
        <strain evidence="2 3">CBS 123904</strain>
    </source>
</reference>
<evidence type="ECO:0000313" key="3">
    <source>
        <dbReference type="Proteomes" id="UP001610446"/>
    </source>
</evidence>
<gene>
    <name evidence="2" type="ORF">BJY01DRAFT_83150</name>
</gene>
<protein>
    <recommendedName>
        <fullName evidence="4">BZIP domain-containing protein</fullName>
    </recommendedName>
</protein>
<sequence length="444" mass="49686">MDDTRSSSSIRIRQRAVLGTFSFVPPVVGDAPVSPPDQRPKRRQQVLQAQRNHRKRTKDYMVALEEEVARLRAEKESLAETAANWQRCVSALVKPALGSSGHSDEMFNLEPGFFLWSTSRAFLTDSTPLNNDFKWELLRLPMPTQIYPSLNPSPLTSYTSLEHALLHNFCQRVVPSLEVTGVAPNGYIKHIVPLALSNKMVMGSLLAASSSHIQIRHVGRPTVCGLKYRLSAILELRKASERSQADVTSSETVFALTTILGLLIEDMISGIKEFSVLLKLVDFWMRTSACTDPDASATRCFLIEQINLLKRLVYPVYQFESRQAKATRCLLTSNDPKIMCRIFSLIQSAVVRACTLYNFLSIDTEQTSATSEINLILDDIKSTASRVPEYSLGENSLVWVYQIAISKSTQPDHQAFFTSRLAELLRRIGYDDIPEALSGAKVNL</sequence>
<dbReference type="Proteomes" id="UP001610446">
    <property type="component" value="Unassembled WGS sequence"/>
</dbReference>
<dbReference type="EMBL" id="JBFXLU010000022">
    <property type="protein sequence ID" value="KAL2852941.1"/>
    <property type="molecule type" value="Genomic_DNA"/>
</dbReference>
<dbReference type="InterPro" id="IPR021858">
    <property type="entry name" value="Fun_TF"/>
</dbReference>
<evidence type="ECO:0000313" key="2">
    <source>
        <dbReference type="EMBL" id="KAL2852941.1"/>
    </source>
</evidence>
<evidence type="ECO:0000256" key="1">
    <source>
        <dbReference type="SAM" id="Coils"/>
    </source>
</evidence>
<keyword evidence="1" id="KW-0175">Coiled coil</keyword>
<dbReference type="Pfam" id="PF11951">
    <property type="entry name" value="Fungal_trans_2"/>
    <property type="match status" value="1"/>
</dbReference>
<name>A0ABR4KKY1_9EURO</name>
<dbReference type="InterPro" id="IPR046347">
    <property type="entry name" value="bZIP_sf"/>
</dbReference>
<dbReference type="CDD" id="cd14688">
    <property type="entry name" value="bZIP_YAP"/>
    <property type="match status" value="1"/>
</dbReference>